<dbReference type="AlphaFoldDB" id="A0AA36J902"/>
<evidence type="ECO:0000259" key="2">
    <source>
        <dbReference type="PROSITE" id="PS52019"/>
    </source>
</evidence>
<gene>
    <name evidence="3" type="ORF">EVOR1521_LOCUS24891</name>
</gene>
<dbReference type="EMBL" id="CAUJNA010003431">
    <property type="protein sequence ID" value="CAJ1401822.1"/>
    <property type="molecule type" value="Genomic_DNA"/>
</dbReference>
<feature type="region of interest" description="C-terminal hotdog fold" evidence="1">
    <location>
        <begin position="470"/>
        <end position="556"/>
    </location>
</feature>
<dbReference type="InterPro" id="IPR049900">
    <property type="entry name" value="PKS_mFAS_DH"/>
</dbReference>
<feature type="domain" description="PKS/mFAS DH" evidence="2">
    <location>
        <begin position="295"/>
        <end position="556"/>
    </location>
</feature>
<dbReference type="InterPro" id="IPR049551">
    <property type="entry name" value="PKS_DH_C"/>
</dbReference>
<dbReference type="Gene3D" id="1.25.40.10">
    <property type="entry name" value="Tetratricopeptide repeat domain"/>
    <property type="match status" value="2"/>
</dbReference>
<dbReference type="InterPro" id="IPR042104">
    <property type="entry name" value="PKS_dehydratase_sf"/>
</dbReference>
<dbReference type="InterPro" id="IPR011990">
    <property type="entry name" value="TPR-like_helical_dom_sf"/>
</dbReference>
<evidence type="ECO:0000313" key="4">
    <source>
        <dbReference type="Proteomes" id="UP001178507"/>
    </source>
</evidence>
<feature type="region of interest" description="N-terminal hotdog fold" evidence="1">
    <location>
        <begin position="295"/>
        <end position="450"/>
    </location>
</feature>
<dbReference type="PROSITE" id="PS52019">
    <property type="entry name" value="PKS_MFAS_DH"/>
    <property type="match status" value="1"/>
</dbReference>
<accession>A0AA36J902</accession>
<evidence type="ECO:0000313" key="3">
    <source>
        <dbReference type="EMBL" id="CAJ1401822.1"/>
    </source>
</evidence>
<comment type="caution">
    <text evidence="1">Lacks conserved residue(s) required for the propagation of feature annotation.</text>
</comment>
<sequence length="556" mass="60133">MALEPTAKVKELLDAADEKLQAAGDVRHKPQLAEICSKEALSLAEEAHDLSRCRMDQAGTWASTHLITRAKLQLGDRTNALKMAQQSLQEADDATNLQGAAVMLIAEAECLAAHRNFRGAAESAKDGVDRAQRLAMRSLECYGLYAVLFHCFMTQGEVEMAQLAAERAFDCTRAMDRKSKAKHCLAVAQTLKVTSLSSAESCAREALYAFRAEGDADGEAAAQASLAQALLLRGAYQEALRPARAALEQKTTRGLEVCVHALLGCGQIEEAKKLTQAKLDLFQNHGDRSGAAFVTVLLAAAVAAEGDVARALSMLEEALSSKLDSLQTYAKASLQASKLLLDKGMLDECLARAQEALLAFRPMPDWCGEQEANAVISEVYSRRNEPHLAPNRPQAVRLAQDMASSIQSRNASAFQTAAAQLDRLALSHPPLSKQEHQHIFEEAGRRDKSMNDFIRANAPAKHGSKAPVGAGQSFTPVIKEQFYWGFRAGGIGYGPRFRGVDAALGLTSQAQGVDDEAHAYAVYRLQDDADEWEKGYRAHPSILDSALQSGSAIRNT</sequence>
<dbReference type="Gene3D" id="3.10.129.110">
    <property type="entry name" value="Polyketide synthase dehydratase"/>
    <property type="match status" value="1"/>
</dbReference>
<dbReference type="Proteomes" id="UP001178507">
    <property type="component" value="Unassembled WGS sequence"/>
</dbReference>
<dbReference type="Pfam" id="PF14765">
    <property type="entry name" value="PS-DH"/>
    <property type="match status" value="1"/>
</dbReference>
<organism evidence="3 4">
    <name type="scientific">Effrenium voratum</name>
    <dbReference type="NCBI Taxonomy" id="2562239"/>
    <lineage>
        <taxon>Eukaryota</taxon>
        <taxon>Sar</taxon>
        <taxon>Alveolata</taxon>
        <taxon>Dinophyceae</taxon>
        <taxon>Suessiales</taxon>
        <taxon>Symbiodiniaceae</taxon>
        <taxon>Effrenium</taxon>
    </lineage>
</organism>
<protein>
    <recommendedName>
        <fullName evidence="2">PKS/mFAS DH domain-containing protein</fullName>
    </recommendedName>
</protein>
<comment type="caution">
    <text evidence="3">The sequence shown here is derived from an EMBL/GenBank/DDBJ whole genome shotgun (WGS) entry which is preliminary data.</text>
</comment>
<proteinExistence type="predicted"/>
<evidence type="ECO:0000256" key="1">
    <source>
        <dbReference type="PROSITE-ProRule" id="PRU01363"/>
    </source>
</evidence>
<reference evidence="3" key="1">
    <citation type="submission" date="2023-08" db="EMBL/GenBank/DDBJ databases">
        <authorList>
            <person name="Chen Y."/>
            <person name="Shah S."/>
            <person name="Dougan E. K."/>
            <person name="Thang M."/>
            <person name="Chan C."/>
        </authorList>
    </citation>
    <scope>NUCLEOTIDE SEQUENCE</scope>
</reference>
<dbReference type="SUPFAM" id="SSF48452">
    <property type="entry name" value="TPR-like"/>
    <property type="match status" value="1"/>
</dbReference>
<name>A0AA36J902_9DINO</name>
<keyword evidence="4" id="KW-1185">Reference proteome</keyword>